<sequence>MRPPIQLIYSSVSLGILSPNGGRNTLMDNDDIDSQSHNHHLAGEGNNKFPPVLHPYALPRFDFDDNLHGHLRFDSLVETEVFLGIESSEDNQWIEDFSRGGTGIAFNSSAAESCSISRRNNVWSEAASSESVEMLLKSVGQDETIPVQTISKDSDACDELGCIMKHMEPSLKHGDNDLSKVGDDLQPALESSELVGTFSELKDDVGGDHRLVEDVSQTHELDISVDSTLKSLNTRNADLPVIERDESKEHVINENPVETSINQSVDKREQDDKFPGSEVDTVIPTVQNTYASSALVDSQVTTHLKDDIIDENVDGVARENVYLSQEVLSDGENMSENAIPSVTSFVEKHSTLDMQPKEDYHSIGNNTAVCEPVDGILKVNSDLHVVEGCDEGLSIESPMQTGVSEDIVLSEGKLQDISAMTFVGDTTHKEHGSEVSNTDTRNSTSLESNVDSMVQIACDTIEKKDLLESDCHPDIKILSSKPEKSLVGDDNGYKGDGEGSHNNLGAEPVEECVVTKHDDDYKSDQSVPAAANQNVKLSSDCSNTGCMELGSVSLINGVDSSSLGTGGTADELPSSLQSDVAISGKLMECVILPSGKELPAATVTAFDKKKFQVLSEEASSSITKTPGIPSEKGAPCETGGQSCCDKVDQSLSMEVTSIDEGQCIDQTLHGGSPEVVKDIRTSSIVSDSTVRGTDGAEAQDISKMGSSEVAGSASIQENNPTSTNSLPSTSKDPSHDACQNHPEDSDPRLVIHEICGPVAMPHVDSDHAKTHNSYFPSAPSSESQTKILTLESGGSIGDLDNPSCGSPIVIRTSEQPQKKIGKDGVKGSKGQIVSTSGVIDGEENKEQSVSEDRKGNKASPGDRTFTFEVLPLADLSEKEADKNWQPFSTMQHDPIVEGTPSTSSLSKMDPKAAQEVSHANLQASKSESARGRSKVTSERSGSKGTTERRARRVGGKSAGKEATNTKIAEKEVAPASRSKRNDRTGGNMKPFGVLSTSVSTLPDLNTSASSSAVFHQPFTDSQQVQLRAQIFVYGALIQGTTPDEAYMISAFGDGTRTIWENVWRACIDRVHSQKSHLASPETPLQTNLGAKTTDQSIKQNAIQNKVTSSPASRFTSKGTPTTIVNPIIPLSSPLWSISTPSSNALQPTGIPRSAVMDYQQALSPLRPPSIRNIVGPNASWMSQSPFRVPWVPQTSSFDGNARFAVLPIAETVNLTPVRESSVPHSSAMMQVSTVPVVQAGSPANVFAGTPLLGTKKETAKCGQNSADPKPRKRKKSTVSEGPGQIILHSQTESVSATAVISRVSAPAATATPASAVSKFSAEKLITSVSADHLEKGEQDSDQRVGLSEETFGKLQEVQKQAEDASALAAAAVHHSQEIWNQLGKHKNSGSNPDFETELTSASLAIAAAAAVAKAAAAAAKVASNAALQAKLMADEALVSSSYKNSIPTNAIGSDNVKKLGKATPASILRGEDAATSSNSVIIAAREAARRRVEAASAASKRAENMDAIVKAAELAAEAVSQAGKIVAMGEPFPLTELVEAGPDEYLKVPEVSHEPKGAIRKHTDKGSSVEGPASSARHTKEVLEDKRQKQSETSKNNNLREGSRVEVLRDGDGLKVAWFLADILDLRDGKAYVCYNELRSEDGDKLKEWVALEGEGDRAPRIRIARPITAMPFEGMRKRRRAVMGDYNWSVGDRVDSWMQDSWWEGVVSEKSQKDETSFTVRFPAHGETSVVKAWLLRPSLMWKNGSWVEMSGSQDNNGSSHEGDTPQEKRPRINSPVVETEDKLSKCFDLTESWKPEDTRLLDLSDNEKVFNIGKSTRDESQPVSHRTIRTGLKEGSGVIFGVPKPGKKRKFMEVSKHYVAGRSSKTRETSDSAKFTKYLMPHGSGTHGTKSKIEPKDKRIVAYRPKVLKSGKPPSVSRTIPKDSLSNTVISEPGDVAAADVSHTENISGKHNVEFRSFSSSDGAAKGPILFSSMSLPSDAPPKRTSSSNAKSERTGKLKVAPAAGKLAKIEEEKSFNDNSMKTISEVEPRRSVRRIQPTSRLLEGLQSSMLISKIPSVSQDRSHKSQSRSTRGNNQG</sequence>
<feature type="region of interest" description="Disordered" evidence="1">
    <location>
        <begin position="427"/>
        <end position="447"/>
    </location>
</feature>
<gene>
    <name evidence="3" type="ORF">V6N11_081848</name>
</gene>
<feature type="region of interest" description="Disordered" evidence="1">
    <location>
        <begin position="681"/>
        <end position="745"/>
    </location>
</feature>
<dbReference type="EMBL" id="JBBPBN010000044">
    <property type="protein sequence ID" value="KAK8996580.1"/>
    <property type="molecule type" value="Genomic_DNA"/>
</dbReference>
<feature type="compositionally biased region" description="Polar residues" evidence="1">
    <location>
        <begin position="2049"/>
        <end position="2062"/>
    </location>
</feature>
<dbReference type="PANTHER" id="PTHR48429:SF1">
    <property type="entry name" value="AGENET DOMAIN-CONTAINING PROTEIN"/>
    <property type="match status" value="1"/>
</dbReference>
<feature type="compositionally biased region" description="Basic and acidic residues" evidence="1">
    <location>
        <begin position="1578"/>
        <end position="1592"/>
    </location>
</feature>
<feature type="domain" description="Agenet" evidence="2">
    <location>
        <begin position="1597"/>
        <end position="1660"/>
    </location>
</feature>
<feature type="region of interest" description="Disordered" evidence="1">
    <location>
        <begin position="2049"/>
        <end position="2079"/>
    </location>
</feature>
<evidence type="ECO:0000313" key="3">
    <source>
        <dbReference type="EMBL" id="KAK8996580.1"/>
    </source>
</evidence>
<feature type="region of interest" description="Disordered" evidence="1">
    <location>
        <begin position="1257"/>
        <end position="1284"/>
    </location>
</feature>
<feature type="domain" description="Agenet" evidence="2">
    <location>
        <begin position="1687"/>
        <end position="1745"/>
    </location>
</feature>
<dbReference type="InterPro" id="IPR055274">
    <property type="entry name" value="SWO1"/>
</dbReference>
<reference evidence="3 4" key="1">
    <citation type="journal article" date="2024" name="G3 (Bethesda)">
        <title>Genome assembly of Hibiscus sabdariffa L. provides insights into metabolisms of medicinal natural products.</title>
        <authorList>
            <person name="Kim T."/>
        </authorList>
    </citation>
    <scope>NUCLEOTIDE SEQUENCE [LARGE SCALE GENOMIC DNA]</scope>
    <source>
        <strain evidence="3">TK-2024</strain>
        <tissue evidence="3">Old leaves</tissue>
    </source>
</reference>
<feature type="compositionally biased region" description="Basic and acidic residues" evidence="1">
    <location>
        <begin position="1893"/>
        <end position="1902"/>
    </location>
</feature>
<evidence type="ECO:0000313" key="4">
    <source>
        <dbReference type="Proteomes" id="UP001396334"/>
    </source>
</evidence>
<feature type="compositionally biased region" description="Polar residues" evidence="1">
    <location>
        <begin position="2070"/>
        <end position="2079"/>
    </location>
</feature>
<feature type="region of interest" description="Disordered" evidence="1">
    <location>
        <begin position="1749"/>
        <end position="1779"/>
    </location>
</feature>
<keyword evidence="4" id="KW-1185">Reference proteome</keyword>
<dbReference type="PANTHER" id="PTHR48429">
    <property type="entry name" value="AGENET DOMAIN-CONTAINING PROTEIN"/>
    <property type="match status" value="1"/>
</dbReference>
<dbReference type="InterPro" id="IPR008395">
    <property type="entry name" value="Agenet-like_dom"/>
</dbReference>
<evidence type="ECO:0000259" key="2">
    <source>
        <dbReference type="SMART" id="SM00743"/>
    </source>
</evidence>
<dbReference type="InterPro" id="IPR014002">
    <property type="entry name" value="Agenet_dom_plant"/>
</dbReference>
<dbReference type="SMART" id="SM00743">
    <property type="entry name" value="Agenet"/>
    <property type="match status" value="2"/>
</dbReference>
<feature type="compositionally biased region" description="Basic and acidic residues" evidence="1">
    <location>
        <begin position="1762"/>
        <end position="1772"/>
    </location>
</feature>
<feature type="region of interest" description="Disordered" evidence="1">
    <location>
        <begin position="1550"/>
        <end position="1599"/>
    </location>
</feature>
<proteinExistence type="predicted"/>
<feature type="compositionally biased region" description="Basic and acidic residues" evidence="1">
    <location>
        <begin position="927"/>
        <end position="948"/>
    </location>
</feature>
<feature type="region of interest" description="Disordered" evidence="1">
    <location>
        <begin position="883"/>
        <end position="990"/>
    </location>
</feature>
<feature type="compositionally biased region" description="Low complexity" evidence="1">
    <location>
        <begin position="718"/>
        <end position="730"/>
    </location>
</feature>
<protein>
    <recommendedName>
        <fullName evidence="2">Agenet domain-containing protein</fullName>
    </recommendedName>
</protein>
<feature type="compositionally biased region" description="Polar residues" evidence="1">
    <location>
        <begin position="917"/>
        <end position="926"/>
    </location>
</feature>
<feature type="region of interest" description="Disordered" evidence="1">
    <location>
        <begin position="813"/>
        <end position="865"/>
    </location>
</feature>
<feature type="compositionally biased region" description="Basic and acidic residues" evidence="1">
    <location>
        <begin position="816"/>
        <end position="826"/>
    </location>
</feature>
<accession>A0ABR2Q7D8</accession>
<feature type="compositionally biased region" description="Polar residues" evidence="1">
    <location>
        <begin position="681"/>
        <end position="691"/>
    </location>
</feature>
<evidence type="ECO:0000256" key="1">
    <source>
        <dbReference type="SAM" id="MobiDB-lite"/>
    </source>
</evidence>
<dbReference type="Pfam" id="PF05641">
    <property type="entry name" value="Agenet"/>
    <property type="match status" value="1"/>
</dbReference>
<feature type="compositionally biased region" description="Polar residues" evidence="1">
    <location>
        <begin position="434"/>
        <end position="447"/>
    </location>
</feature>
<organism evidence="3 4">
    <name type="scientific">Hibiscus sabdariffa</name>
    <name type="common">roselle</name>
    <dbReference type="NCBI Taxonomy" id="183260"/>
    <lineage>
        <taxon>Eukaryota</taxon>
        <taxon>Viridiplantae</taxon>
        <taxon>Streptophyta</taxon>
        <taxon>Embryophyta</taxon>
        <taxon>Tracheophyta</taxon>
        <taxon>Spermatophyta</taxon>
        <taxon>Magnoliopsida</taxon>
        <taxon>eudicotyledons</taxon>
        <taxon>Gunneridae</taxon>
        <taxon>Pentapetalae</taxon>
        <taxon>rosids</taxon>
        <taxon>malvids</taxon>
        <taxon>Malvales</taxon>
        <taxon>Malvaceae</taxon>
        <taxon>Malvoideae</taxon>
        <taxon>Hibiscus</taxon>
    </lineage>
</organism>
<feature type="compositionally biased region" description="Basic and acidic residues" evidence="1">
    <location>
        <begin position="486"/>
        <end position="499"/>
    </location>
</feature>
<comment type="caution">
    <text evidence="3">The sequence shown here is derived from an EMBL/GenBank/DDBJ whole genome shotgun (WGS) entry which is preliminary data.</text>
</comment>
<dbReference type="CDD" id="cd20403">
    <property type="entry name" value="Tudor_Agenet_FMRP-like_rpt2"/>
    <property type="match status" value="1"/>
</dbReference>
<feature type="compositionally biased region" description="Polar residues" evidence="1">
    <location>
        <begin position="1752"/>
        <end position="1761"/>
    </location>
</feature>
<name>A0ABR2Q7D8_9ROSI</name>
<dbReference type="Proteomes" id="UP001396334">
    <property type="component" value="Unassembled WGS sequence"/>
</dbReference>
<feature type="region of interest" description="Disordered" evidence="1">
    <location>
        <begin position="1879"/>
        <end position="2034"/>
    </location>
</feature>
<feature type="region of interest" description="Disordered" evidence="1">
    <location>
        <begin position="486"/>
        <end position="506"/>
    </location>
</feature>
<feature type="compositionally biased region" description="Basic and acidic residues" evidence="1">
    <location>
        <begin position="842"/>
        <end position="855"/>
    </location>
</feature>